<keyword evidence="3" id="KW-0600">Photoreceptor protein</keyword>
<gene>
    <name evidence="13" type="ORF">Cvel_21729</name>
</gene>
<dbReference type="PRINTS" id="PR00251">
    <property type="entry name" value="BACTRLOPSIN"/>
</dbReference>
<feature type="transmembrane region" description="Helical" evidence="11">
    <location>
        <begin position="244"/>
        <end position="264"/>
    </location>
</feature>
<comment type="subcellular location">
    <subcellularLocation>
        <location evidence="1">Membrane</location>
        <topology evidence="1">Multi-pass membrane protein</topology>
    </subcellularLocation>
</comment>
<evidence type="ECO:0000256" key="3">
    <source>
        <dbReference type="ARBA" id="ARBA00022543"/>
    </source>
</evidence>
<evidence type="ECO:0000256" key="2">
    <source>
        <dbReference type="ARBA" id="ARBA00008130"/>
    </source>
</evidence>
<keyword evidence="10" id="KW-0675">Receptor</keyword>
<dbReference type="PhylomeDB" id="A0A0G4GG15"/>
<proteinExistence type="inferred from homology"/>
<protein>
    <submittedName>
        <fullName evidence="13">Uncharacterized protein</fullName>
    </submittedName>
</protein>
<dbReference type="GO" id="GO:0009881">
    <property type="term" value="F:photoreceptor activity"/>
    <property type="evidence" value="ECO:0007669"/>
    <property type="project" value="UniProtKB-KW"/>
</dbReference>
<accession>A0A0G4GG15</accession>
<dbReference type="SMART" id="SM01021">
    <property type="entry name" value="Bac_rhodopsin"/>
    <property type="match status" value="1"/>
</dbReference>
<evidence type="ECO:0000256" key="5">
    <source>
        <dbReference type="ARBA" id="ARBA00022692"/>
    </source>
</evidence>
<evidence type="ECO:0000256" key="12">
    <source>
        <dbReference type="SAM" id="SignalP"/>
    </source>
</evidence>
<feature type="transmembrane region" description="Helical" evidence="11">
    <location>
        <begin position="148"/>
        <end position="165"/>
    </location>
</feature>
<dbReference type="PANTHER" id="PTHR28286">
    <property type="match status" value="1"/>
</dbReference>
<feature type="chain" id="PRO_5005190609" evidence="12">
    <location>
        <begin position="23"/>
        <end position="424"/>
    </location>
</feature>
<dbReference type="AlphaFoldDB" id="A0A0G4GG15"/>
<feature type="transmembrane region" description="Helical" evidence="11">
    <location>
        <begin position="171"/>
        <end position="190"/>
    </location>
</feature>
<keyword evidence="12" id="KW-0732">Signal</keyword>
<dbReference type="SUPFAM" id="SSF81321">
    <property type="entry name" value="Family A G protein-coupled receptor-like"/>
    <property type="match status" value="1"/>
</dbReference>
<evidence type="ECO:0000256" key="8">
    <source>
        <dbReference type="ARBA" id="ARBA00022991"/>
    </source>
</evidence>
<keyword evidence="9 11" id="KW-0472">Membrane</keyword>
<keyword evidence="8" id="KW-0157">Chromophore</keyword>
<reference evidence="13" key="1">
    <citation type="submission" date="2014-11" db="EMBL/GenBank/DDBJ databases">
        <authorList>
            <person name="Otto D Thomas"/>
            <person name="Naeem Raeece"/>
        </authorList>
    </citation>
    <scope>NUCLEOTIDE SEQUENCE</scope>
</reference>
<dbReference type="Gene3D" id="1.20.1070.10">
    <property type="entry name" value="Rhodopsin 7-helix transmembrane proteins"/>
    <property type="match status" value="1"/>
</dbReference>
<evidence type="ECO:0000256" key="9">
    <source>
        <dbReference type="ARBA" id="ARBA00023136"/>
    </source>
</evidence>
<evidence type="ECO:0000313" key="13">
    <source>
        <dbReference type="EMBL" id="CEM28499.1"/>
    </source>
</evidence>
<feature type="signal peptide" evidence="12">
    <location>
        <begin position="1"/>
        <end position="22"/>
    </location>
</feature>
<comment type="similarity">
    <text evidence="2">Belongs to the archaeal/bacterial/fungal opsin family.</text>
</comment>
<dbReference type="Pfam" id="PF01036">
    <property type="entry name" value="Bac_rhodopsin"/>
    <property type="match status" value="1"/>
</dbReference>
<organism evidence="13">
    <name type="scientific">Chromera velia CCMP2878</name>
    <dbReference type="NCBI Taxonomy" id="1169474"/>
    <lineage>
        <taxon>Eukaryota</taxon>
        <taxon>Sar</taxon>
        <taxon>Alveolata</taxon>
        <taxon>Colpodellida</taxon>
        <taxon>Chromeraceae</taxon>
        <taxon>Chromera</taxon>
    </lineage>
</organism>
<dbReference type="EMBL" id="CDMZ01001174">
    <property type="protein sequence ID" value="CEM28499.1"/>
    <property type="molecule type" value="Genomic_DNA"/>
</dbReference>
<dbReference type="GO" id="GO:0007602">
    <property type="term" value="P:phototransduction"/>
    <property type="evidence" value="ECO:0007669"/>
    <property type="project" value="UniProtKB-KW"/>
</dbReference>
<dbReference type="VEuPathDB" id="CryptoDB:Cvel_21729"/>
<keyword evidence="7 11" id="KW-1133">Transmembrane helix</keyword>
<evidence type="ECO:0000256" key="6">
    <source>
        <dbReference type="ARBA" id="ARBA00022925"/>
    </source>
</evidence>
<feature type="transmembrane region" description="Helical" evidence="11">
    <location>
        <begin position="75"/>
        <end position="98"/>
    </location>
</feature>
<evidence type="ECO:0000256" key="10">
    <source>
        <dbReference type="ARBA" id="ARBA00023170"/>
    </source>
</evidence>
<evidence type="ECO:0000256" key="7">
    <source>
        <dbReference type="ARBA" id="ARBA00022989"/>
    </source>
</evidence>
<feature type="transmembrane region" description="Helical" evidence="11">
    <location>
        <begin position="211"/>
        <end position="232"/>
    </location>
</feature>
<name>A0A0G4GG15_9ALVE</name>
<dbReference type="PANTHER" id="PTHR28286:SF2">
    <property type="entry name" value="BACTERIORHODOPSIN _OPSIN, NOPA (EUROFUNG)"/>
    <property type="match status" value="1"/>
</dbReference>
<dbReference type="GO" id="GO:0016020">
    <property type="term" value="C:membrane"/>
    <property type="evidence" value="ECO:0007669"/>
    <property type="project" value="UniProtKB-SubCell"/>
</dbReference>
<sequence>MKNRFISTVLLSAAFLLPCVEATRDFLAECIAKGEIEGLTDISRGVRIAQATLFFLVGLFYWTRFPDPHLKDERLAVFSLCTSLNGYIMLFSACHNLIMLSQADDIIYENCFRQDVGRFIQFVVTCPLLSWQVALLARAKKQRQIEMVLSTFLLLLLGIWVNVIPEYQYRMMAFGLTFFFFILLVINLDWAVRETSENHESLFKGNSHMRYICLCVVVTWFAFPLTWFIGPAGMDFIPPQAETIVLSTMDFVSKIAFSGYVYYIRKKWTQSLRQEQEEQEQARLNGTAEDFARHRKRKMSFVTGTPRQGDLAKLQEEAQMGRTPSFFPTSGGSPKELSPSQKMVSRMVAPAPAHQMAALQTPRIVIANCFDANSLAQAIGGRTGGFFPSQRAATTGAQSQRANPNGFVQMGADDFPDEGTAGMV</sequence>
<keyword evidence="6" id="KW-0681">Retinal protein</keyword>
<evidence type="ECO:0000256" key="4">
    <source>
        <dbReference type="ARBA" id="ARBA00022606"/>
    </source>
</evidence>
<feature type="transmembrane region" description="Helical" evidence="11">
    <location>
        <begin position="46"/>
        <end position="63"/>
    </location>
</feature>
<evidence type="ECO:0000256" key="1">
    <source>
        <dbReference type="ARBA" id="ARBA00004141"/>
    </source>
</evidence>
<evidence type="ECO:0000256" key="11">
    <source>
        <dbReference type="SAM" id="Phobius"/>
    </source>
</evidence>
<keyword evidence="4" id="KW-0716">Sensory transduction</keyword>
<keyword evidence="5 11" id="KW-0812">Transmembrane</keyword>
<dbReference type="InterPro" id="IPR001425">
    <property type="entry name" value="Arc/bac/fun_rhodopsins"/>
</dbReference>